<dbReference type="AlphaFoldDB" id="A0A2J7Z115"/>
<protein>
    <submittedName>
        <fullName evidence="2">Uncharacterized protein</fullName>
    </submittedName>
</protein>
<name>A0A2J7Z115_9CHLO</name>
<comment type="caution">
    <text evidence="2">The sequence shown here is derived from an EMBL/GenBank/DDBJ whole genome shotgun (WGS) entry which is preliminary data.</text>
</comment>
<dbReference type="Proteomes" id="UP000236333">
    <property type="component" value="Unassembled WGS sequence"/>
</dbReference>
<keyword evidence="3" id="KW-1185">Reference proteome</keyword>
<proteinExistence type="predicted"/>
<evidence type="ECO:0000256" key="1">
    <source>
        <dbReference type="SAM" id="MobiDB-lite"/>
    </source>
</evidence>
<accession>A0A2J7Z115</accession>
<organism evidence="2 3">
    <name type="scientific">Tetrabaena socialis</name>
    <dbReference type="NCBI Taxonomy" id="47790"/>
    <lineage>
        <taxon>Eukaryota</taxon>
        <taxon>Viridiplantae</taxon>
        <taxon>Chlorophyta</taxon>
        <taxon>core chlorophytes</taxon>
        <taxon>Chlorophyceae</taxon>
        <taxon>CS clade</taxon>
        <taxon>Chlamydomonadales</taxon>
        <taxon>Tetrabaenaceae</taxon>
        <taxon>Tetrabaena</taxon>
    </lineage>
</organism>
<sequence>DVDLRRQVHVVQAAHDIGALVAHGGAAAAVQQQRSAAPNTGSGSAAPNTQPPRRALVGSSNIRV</sequence>
<reference evidence="2 3" key="1">
    <citation type="journal article" date="2017" name="Mol. Biol. Evol.">
        <title>The 4-celled Tetrabaena socialis nuclear genome reveals the essential components for genetic control of cell number at the origin of multicellularity in the volvocine lineage.</title>
        <authorList>
            <person name="Featherston J."/>
            <person name="Arakaki Y."/>
            <person name="Hanschen E.R."/>
            <person name="Ferris P.J."/>
            <person name="Michod R.E."/>
            <person name="Olson B.J.S.C."/>
            <person name="Nozaki H."/>
            <person name="Durand P.M."/>
        </authorList>
    </citation>
    <scope>NUCLEOTIDE SEQUENCE [LARGE SCALE GENOMIC DNA]</scope>
    <source>
        <strain evidence="2 3">NIES-571</strain>
    </source>
</reference>
<evidence type="ECO:0000313" key="3">
    <source>
        <dbReference type="Proteomes" id="UP000236333"/>
    </source>
</evidence>
<feature type="non-terminal residue" evidence="2">
    <location>
        <position position="1"/>
    </location>
</feature>
<feature type="compositionally biased region" description="Polar residues" evidence="1">
    <location>
        <begin position="38"/>
        <end position="48"/>
    </location>
</feature>
<gene>
    <name evidence="2" type="ORF">TSOC_015279</name>
</gene>
<feature type="region of interest" description="Disordered" evidence="1">
    <location>
        <begin position="31"/>
        <end position="64"/>
    </location>
</feature>
<dbReference type="EMBL" id="PGGS01004758">
    <property type="protein sequence ID" value="PNG93970.1"/>
    <property type="molecule type" value="Genomic_DNA"/>
</dbReference>
<evidence type="ECO:0000313" key="2">
    <source>
        <dbReference type="EMBL" id="PNG93970.1"/>
    </source>
</evidence>